<feature type="region of interest" description="Disordered" evidence="1">
    <location>
        <begin position="63"/>
        <end position="88"/>
    </location>
</feature>
<gene>
    <name evidence="2" type="ORF">GPUH_LOCUS17006</name>
</gene>
<sequence>MSGKDLIGLPDENEKPSKGLFGEQNKNRNLTLKRLVYRRGPYVSEPQPFSGQGYCLGEEVPSAAGAGNAASTAPAQQMNDIASAGEFL</sequence>
<keyword evidence="3" id="KW-1185">Reference proteome</keyword>
<reference evidence="2 3" key="2">
    <citation type="submission" date="2018-11" db="EMBL/GenBank/DDBJ databases">
        <authorList>
            <consortium name="Pathogen Informatics"/>
        </authorList>
    </citation>
    <scope>NUCLEOTIDE SEQUENCE [LARGE SCALE GENOMIC DNA]</scope>
</reference>
<evidence type="ECO:0000313" key="4">
    <source>
        <dbReference type="WBParaSite" id="GPUH_0001702901-mRNA-1"/>
    </source>
</evidence>
<dbReference type="AlphaFoldDB" id="A0A183E7R6"/>
<dbReference type="WBParaSite" id="GPUH_0001702901-mRNA-1">
    <property type="protein sequence ID" value="GPUH_0001702901-mRNA-1"/>
    <property type="gene ID" value="GPUH_0001702901"/>
</dbReference>
<reference evidence="4" key="1">
    <citation type="submission" date="2016-06" db="UniProtKB">
        <authorList>
            <consortium name="WormBaseParasite"/>
        </authorList>
    </citation>
    <scope>IDENTIFICATION</scope>
</reference>
<proteinExistence type="predicted"/>
<evidence type="ECO:0000313" key="3">
    <source>
        <dbReference type="Proteomes" id="UP000271098"/>
    </source>
</evidence>
<evidence type="ECO:0000256" key="1">
    <source>
        <dbReference type="SAM" id="MobiDB-lite"/>
    </source>
</evidence>
<feature type="region of interest" description="Disordered" evidence="1">
    <location>
        <begin position="1"/>
        <end position="25"/>
    </location>
</feature>
<dbReference type="Proteomes" id="UP000271098">
    <property type="component" value="Unassembled WGS sequence"/>
</dbReference>
<dbReference type="EMBL" id="UYRT01084543">
    <property type="protein sequence ID" value="VDN28980.1"/>
    <property type="molecule type" value="Genomic_DNA"/>
</dbReference>
<name>A0A183E7R6_9BILA</name>
<evidence type="ECO:0000313" key="2">
    <source>
        <dbReference type="EMBL" id="VDN28980.1"/>
    </source>
</evidence>
<accession>A0A183E7R6</accession>
<protein>
    <submittedName>
        <fullName evidence="2 4">Uncharacterized protein</fullName>
    </submittedName>
</protein>
<organism evidence="4">
    <name type="scientific">Gongylonema pulchrum</name>
    <dbReference type="NCBI Taxonomy" id="637853"/>
    <lineage>
        <taxon>Eukaryota</taxon>
        <taxon>Metazoa</taxon>
        <taxon>Ecdysozoa</taxon>
        <taxon>Nematoda</taxon>
        <taxon>Chromadorea</taxon>
        <taxon>Rhabditida</taxon>
        <taxon>Spirurina</taxon>
        <taxon>Spiruromorpha</taxon>
        <taxon>Spiruroidea</taxon>
        <taxon>Gongylonematidae</taxon>
        <taxon>Gongylonema</taxon>
    </lineage>
</organism>
<feature type="compositionally biased region" description="Low complexity" evidence="1">
    <location>
        <begin position="63"/>
        <end position="75"/>
    </location>
</feature>